<evidence type="ECO:0000256" key="10">
    <source>
        <dbReference type="ARBA" id="ARBA00032180"/>
    </source>
</evidence>
<evidence type="ECO:0000256" key="8">
    <source>
        <dbReference type="ARBA" id="ARBA00023212"/>
    </source>
</evidence>
<feature type="signal peptide" evidence="13">
    <location>
        <begin position="1"/>
        <end position="22"/>
    </location>
</feature>
<evidence type="ECO:0000256" key="12">
    <source>
        <dbReference type="SAM" id="Coils"/>
    </source>
</evidence>
<keyword evidence="7" id="KW-0969">Cilium</keyword>
<proteinExistence type="inferred from homology"/>
<keyword evidence="12" id="KW-0175">Coiled coil</keyword>
<evidence type="ECO:0000256" key="5">
    <source>
        <dbReference type="ARBA" id="ARBA00022490"/>
    </source>
</evidence>
<keyword evidence="6" id="KW-0282">Flagellum</keyword>
<feature type="chain" id="PRO_5043819135" description="Dynein regulatory complex protein 10" evidence="13">
    <location>
        <begin position="23"/>
        <end position="444"/>
    </location>
</feature>
<accession>A0AAV1P5I9</accession>
<dbReference type="PANTHER" id="PTHR31598">
    <property type="entry name" value="IQ DOMAIN-CONTAINING PROTEIN D"/>
    <property type="match status" value="1"/>
</dbReference>
<name>A0AAV1P5I9_SCOSC</name>
<comment type="subunit">
    <text evidence="11">Component of the nexin-dynein regulatory complex (N-DRC). Interacts with CFAP52.</text>
</comment>
<keyword evidence="15" id="KW-1185">Reference proteome</keyword>
<evidence type="ECO:0000256" key="6">
    <source>
        <dbReference type="ARBA" id="ARBA00022846"/>
    </source>
</evidence>
<keyword evidence="5" id="KW-0963">Cytoplasm</keyword>
<evidence type="ECO:0000256" key="3">
    <source>
        <dbReference type="ARBA" id="ARBA00009071"/>
    </source>
</evidence>
<comment type="caution">
    <text evidence="14">The sequence shown here is derived from an EMBL/GenBank/DDBJ whole genome shotgun (WGS) entry which is preliminary data.</text>
</comment>
<protein>
    <recommendedName>
        <fullName evidence="4">Dynein regulatory complex protein 10</fullName>
    </recommendedName>
    <alternativeName>
        <fullName evidence="10">IQ domain-containing protein D</fullName>
    </alternativeName>
</protein>
<feature type="coiled-coil region" evidence="12">
    <location>
        <begin position="298"/>
        <end position="332"/>
    </location>
</feature>
<sequence>MCATKLMLYCLMHFWYLSNSTTYQQLFLLAAKVNRSSMSAEVTAVLAEEARPQVLTFSLQQDAQKNHELLRKKLLSLEAQRIIDILENCISKVEIAASLPALLQLDSMSSIVDKELSRALRVHQILHERLETLEGVRQESEGAQEGEEGEAKWRATAQLERDMKNSVRDLFRLFRAHPDTFFGLKTELGMKVGESEYKIIRELKRFHGHIIEKLLTSLDEELQQVLSKQSSSLPAHDMKHIISLEKEMSAAIKQRDVEISEQKELESSLQENDTQEAVLSVLADKECQSYIKTSKTKQASIQQEIDKLNIQLNNLILENRAAERVIQEKNEKLETEIEYLLQTFDEEIGEKQADLEISENDCEQDEGELKKLEKPYAVLEVECNQIQERRRLAEERRKVEMEELELKTKAAIFAQAWWRGYSTRKALKNKTKSKKAKKGKGKKK</sequence>
<feature type="coiled-coil region" evidence="12">
    <location>
        <begin position="376"/>
        <end position="403"/>
    </location>
</feature>
<comment type="subcellular location">
    <subcellularLocation>
        <location evidence="2">Cytoplasm</location>
        <location evidence="2">Cytoskeleton</location>
        <location evidence="2">Flagellum axoneme</location>
    </subcellularLocation>
</comment>
<evidence type="ECO:0000313" key="15">
    <source>
        <dbReference type="Proteomes" id="UP001314229"/>
    </source>
</evidence>
<evidence type="ECO:0000256" key="7">
    <source>
        <dbReference type="ARBA" id="ARBA00023069"/>
    </source>
</evidence>
<dbReference type="PROSITE" id="PS50096">
    <property type="entry name" value="IQ"/>
    <property type="match status" value="1"/>
</dbReference>
<dbReference type="PANTHER" id="PTHR31598:SF1">
    <property type="entry name" value="DYNEIN REGULATORY COMPLEX PROTEIN 10"/>
    <property type="match status" value="1"/>
</dbReference>
<comment type="function">
    <text evidence="1">Component of the nexin-dynein regulatory complex (N-DRC), a key regulator of ciliary/flagellar motility which maintains the alignment and integrity of the distal axoneme and regulates microtubule sliding in motile axonemes.</text>
</comment>
<dbReference type="InterPro" id="IPR000048">
    <property type="entry name" value="IQ_motif_EF-hand-BS"/>
</dbReference>
<keyword evidence="8" id="KW-0206">Cytoskeleton</keyword>
<dbReference type="EMBL" id="CAWUFR010000094">
    <property type="protein sequence ID" value="CAK6966620.1"/>
    <property type="molecule type" value="Genomic_DNA"/>
</dbReference>
<evidence type="ECO:0000256" key="2">
    <source>
        <dbReference type="ARBA" id="ARBA00004611"/>
    </source>
</evidence>
<organism evidence="14 15">
    <name type="scientific">Scomber scombrus</name>
    <name type="common">Atlantic mackerel</name>
    <name type="synonym">Scomber vernalis</name>
    <dbReference type="NCBI Taxonomy" id="13677"/>
    <lineage>
        <taxon>Eukaryota</taxon>
        <taxon>Metazoa</taxon>
        <taxon>Chordata</taxon>
        <taxon>Craniata</taxon>
        <taxon>Vertebrata</taxon>
        <taxon>Euteleostomi</taxon>
        <taxon>Actinopterygii</taxon>
        <taxon>Neopterygii</taxon>
        <taxon>Teleostei</taxon>
        <taxon>Neoteleostei</taxon>
        <taxon>Acanthomorphata</taxon>
        <taxon>Pelagiaria</taxon>
        <taxon>Scombriformes</taxon>
        <taxon>Scombridae</taxon>
        <taxon>Scomber</taxon>
    </lineage>
</organism>
<reference evidence="14 15" key="1">
    <citation type="submission" date="2024-01" db="EMBL/GenBank/DDBJ databases">
        <authorList>
            <person name="Alioto T."/>
            <person name="Alioto T."/>
            <person name="Gomez Garrido J."/>
        </authorList>
    </citation>
    <scope>NUCLEOTIDE SEQUENCE [LARGE SCALE GENOMIC DNA]</scope>
</reference>
<evidence type="ECO:0000256" key="1">
    <source>
        <dbReference type="ARBA" id="ARBA00003029"/>
    </source>
</evidence>
<keyword evidence="13" id="KW-0732">Signal</keyword>
<dbReference type="SMART" id="SM00015">
    <property type="entry name" value="IQ"/>
    <property type="match status" value="1"/>
</dbReference>
<evidence type="ECO:0000313" key="14">
    <source>
        <dbReference type="EMBL" id="CAK6966620.1"/>
    </source>
</evidence>
<evidence type="ECO:0000256" key="9">
    <source>
        <dbReference type="ARBA" id="ARBA00023273"/>
    </source>
</evidence>
<dbReference type="InterPro" id="IPR042815">
    <property type="entry name" value="DRC10"/>
</dbReference>
<evidence type="ECO:0000256" key="11">
    <source>
        <dbReference type="ARBA" id="ARBA00046836"/>
    </source>
</evidence>
<dbReference type="AlphaFoldDB" id="A0AAV1P5I9"/>
<evidence type="ECO:0000256" key="13">
    <source>
        <dbReference type="SAM" id="SignalP"/>
    </source>
</evidence>
<gene>
    <name evidence="14" type="ORF">FSCOSCO3_A010772</name>
</gene>
<dbReference type="Pfam" id="PF00612">
    <property type="entry name" value="IQ"/>
    <property type="match status" value="1"/>
</dbReference>
<evidence type="ECO:0000256" key="4">
    <source>
        <dbReference type="ARBA" id="ARBA00021752"/>
    </source>
</evidence>
<dbReference type="Proteomes" id="UP001314229">
    <property type="component" value="Unassembled WGS sequence"/>
</dbReference>
<dbReference type="CDD" id="cd23767">
    <property type="entry name" value="IQCD"/>
    <property type="match status" value="1"/>
</dbReference>
<comment type="similarity">
    <text evidence="3">Belongs to the DRC10 family.</text>
</comment>
<keyword evidence="9" id="KW-0966">Cell projection</keyword>